<name>A0A139HRD2_9PEZI</name>
<dbReference type="PROSITE" id="PS50048">
    <property type="entry name" value="ZN2_CY6_FUNGAL_2"/>
    <property type="match status" value="1"/>
</dbReference>
<dbReference type="CDD" id="cd00067">
    <property type="entry name" value="GAL4"/>
    <property type="match status" value="1"/>
</dbReference>
<feature type="domain" description="Zn(2)-C6 fungal-type" evidence="3">
    <location>
        <begin position="5"/>
        <end position="35"/>
    </location>
</feature>
<keyword evidence="1" id="KW-0539">Nucleus</keyword>
<keyword evidence="5" id="KW-1185">Reference proteome</keyword>
<dbReference type="AlphaFoldDB" id="A0A139HRD2"/>
<sequence length="385" mass="41873">MPSPACDQCFRRKHPCLGGRPSCEQCLKTGLTCTYSTGKPVGKPKGHKKRRMGGSTSSAQLSAALVSCRESFVSATSGAEGELHTLKKRKLSRSPEIPAPGPTSNATMHPSITSMALTTLSPQYMTSAEYPWHASSSGSVPTTGEEPIYCASSGSFEQCLQQPMLTSYAWMPHADLLEWQALLNQSPITNTTNMAPTTILDGTQLFANPPRFLDPHSHFEYGVLPFLSPTATTPSQASNTSMTIYRSCEFKDTHGTNDQHLAAIRETINCVQSALHVHWPSCTGKNCLDVCLMDCILALQQCIECLCAVISAQHRHEQPQTHLLHTYSLAKEIDRLTTKARLVMELRGATEDDAAAYLLPLLGSLETSMLALNERLLGFGDLCVA</sequence>
<dbReference type="EMBL" id="LFZN01000016">
    <property type="protein sequence ID" value="KXT05034.1"/>
    <property type="molecule type" value="Genomic_DNA"/>
</dbReference>
<evidence type="ECO:0000259" key="3">
    <source>
        <dbReference type="PROSITE" id="PS50048"/>
    </source>
</evidence>
<reference evidence="4 5" key="1">
    <citation type="submission" date="2015-07" db="EMBL/GenBank/DDBJ databases">
        <title>Comparative genomics of the Sigatoka disease complex on banana suggests a link between parallel evolutionary changes in Pseudocercospora fijiensis and Pseudocercospora eumusae and increased virulence on the banana host.</title>
        <authorList>
            <person name="Chang T.-C."/>
            <person name="Salvucci A."/>
            <person name="Crous P.W."/>
            <person name="Stergiopoulos I."/>
        </authorList>
    </citation>
    <scope>NUCLEOTIDE SEQUENCE [LARGE SCALE GENOMIC DNA]</scope>
    <source>
        <strain evidence="4 5">CBS 114824</strain>
    </source>
</reference>
<evidence type="ECO:0000256" key="1">
    <source>
        <dbReference type="ARBA" id="ARBA00023242"/>
    </source>
</evidence>
<gene>
    <name evidence="4" type="ORF">AC578_10283</name>
</gene>
<feature type="region of interest" description="Disordered" evidence="2">
    <location>
        <begin position="83"/>
        <end position="109"/>
    </location>
</feature>
<dbReference type="Gene3D" id="4.10.240.10">
    <property type="entry name" value="Zn(2)-C6 fungal-type DNA-binding domain"/>
    <property type="match status" value="1"/>
</dbReference>
<dbReference type="Proteomes" id="UP000070133">
    <property type="component" value="Unassembled WGS sequence"/>
</dbReference>
<dbReference type="Pfam" id="PF00172">
    <property type="entry name" value="Zn_clus"/>
    <property type="match status" value="1"/>
</dbReference>
<dbReference type="GO" id="GO:0008270">
    <property type="term" value="F:zinc ion binding"/>
    <property type="evidence" value="ECO:0007669"/>
    <property type="project" value="InterPro"/>
</dbReference>
<dbReference type="OrthoDB" id="39175at2759"/>
<evidence type="ECO:0000313" key="5">
    <source>
        <dbReference type="Proteomes" id="UP000070133"/>
    </source>
</evidence>
<protein>
    <recommendedName>
        <fullName evidence="3">Zn(2)-C6 fungal-type domain-containing protein</fullName>
    </recommendedName>
</protein>
<dbReference type="SUPFAM" id="SSF57701">
    <property type="entry name" value="Zn2/Cys6 DNA-binding domain"/>
    <property type="match status" value="1"/>
</dbReference>
<organism evidence="4 5">
    <name type="scientific">Pseudocercospora eumusae</name>
    <dbReference type="NCBI Taxonomy" id="321146"/>
    <lineage>
        <taxon>Eukaryota</taxon>
        <taxon>Fungi</taxon>
        <taxon>Dikarya</taxon>
        <taxon>Ascomycota</taxon>
        <taxon>Pezizomycotina</taxon>
        <taxon>Dothideomycetes</taxon>
        <taxon>Dothideomycetidae</taxon>
        <taxon>Mycosphaerellales</taxon>
        <taxon>Mycosphaerellaceae</taxon>
        <taxon>Pseudocercospora</taxon>
    </lineage>
</organism>
<evidence type="ECO:0000313" key="4">
    <source>
        <dbReference type="EMBL" id="KXT05034.1"/>
    </source>
</evidence>
<evidence type="ECO:0000256" key="2">
    <source>
        <dbReference type="SAM" id="MobiDB-lite"/>
    </source>
</evidence>
<comment type="caution">
    <text evidence="4">The sequence shown here is derived from an EMBL/GenBank/DDBJ whole genome shotgun (WGS) entry which is preliminary data.</text>
</comment>
<dbReference type="InterPro" id="IPR001138">
    <property type="entry name" value="Zn2Cys6_DnaBD"/>
</dbReference>
<dbReference type="InterPro" id="IPR036864">
    <property type="entry name" value="Zn2-C6_fun-type_DNA-bd_sf"/>
</dbReference>
<accession>A0A139HRD2</accession>
<dbReference type="GO" id="GO:0000981">
    <property type="term" value="F:DNA-binding transcription factor activity, RNA polymerase II-specific"/>
    <property type="evidence" value="ECO:0007669"/>
    <property type="project" value="InterPro"/>
</dbReference>
<proteinExistence type="predicted"/>